<feature type="transmembrane region" description="Helical" evidence="1">
    <location>
        <begin position="103"/>
        <end position="124"/>
    </location>
</feature>
<evidence type="ECO:0008006" key="4">
    <source>
        <dbReference type="Google" id="ProtNLM"/>
    </source>
</evidence>
<dbReference type="PATRIC" id="fig|452.5.peg.2998"/>
<gene>
    <name evidence="2" type="ORF">Lspi_2708</name>
</gene>
<dbReference type="AlphaFoldDB" id="A0A0W0YW06"/>
<dbReference type="OrthoDB" id="5657189at2"/>
<organism evidence="2 3">
    <name type="scientific">Legionella spiritensis</name>
    <dbReference type="NCBI Taxonomy" id="452"/>
    <lineage>
        <taxon>Bacteria</taxon>
        <taxon>Pseudomonadati</taxon>
        <taxon>Pseudomonadota</taxon>
        <taxon>Gammaproteobacteria</taxon>
        <taxon>Legionellales</taxon>
        <taxon>Legionellaceae</taxon>
        <taxon>Legionella</taxon>
    </lineage>
</organism>
<accession>A0A0W0YW06</accession>
<evidence type="ECO:0000313" key="2">
    <source>
        <dbReference type="EMBL" id="KTD61088.1"/>
    </source>
</evidence>
<feature type="transmembrane region" description="Helical" evidence="1">
    <location>
        <begin position="72"/>
        <end position="97"/>
    </location>
</feature>
<evidence type="ECO:0000256" key="1">
    <source>
        <dbReference type="SAM" id="Phobius"/>
    </source>
</evidence>
<dbReference type="STRING" id="452.Lspi_2708"/>
<keyword evidence="3" id="KW-1185">Reference proteome</keyword>
<protein>
    <recommendedName>
        <fullName evidence="4">Transmembrane protein</fullName>
    </recommendedName>
</protein>
<dbReference type="EMBL" id="LNYX01000034">
    <property type="protein sequence ID" value="KTD61088.1"/>
    <property type="molecule type" value="Genomic_DNA"/>
</dbReference>
<proteinExistence type="predicted"/>
<evidence type="ECO:0000313" key="3">
    <source>
        <dbReference type="Proteomes" id="UP000054877"/>
    </source>
</evidence>
<keyword evidence="1" id="KW-0472">Membrane</keyword>
<name>A0A0W0YW06_LEGSP</name>
<dbReference type="Proteomes" id="UP000054877">
    <property type="component" value="Unassembled WGS sequence"/>
</dbReference>
<comment type="caution">
    <text evidence="2">The sequence shown here is derived from an EMBL/GenBank/DDBJ whole genome shotgun (WGS) entry which is preliminary data.</text>
</comment>
<reference evidence="2 3" key="1">
    <citation type="submission" date="2015-11" db="EMBL/GenBank/DDBJ databases">
        <title>Genomic analysis of 38 Legionella species identifies large and diverse effector repertoires.</title>
        <authorList>
            <person name="Burstein D."/>
            <person name="Amaro F."/>
            <person name="Zusman T."/>
            <person name="Lifshitz Z."/>
            <person name="Cohen O."/>
            <person name="Gilbert J.A."/>
            <person name="Pupko T."/>
            <person name="Shuman H.A."/>
            <person name="Segal G."/>
        </authorList>
    </citation>
    <scope>NUCLEOTIDE SEQUENCE [LARGE SCALE GENOMIC DNA]</scope>
    <source>
        <strain evidence="2 3">Mt.St.Helens-9</strain>
    </source>
</reference>
<keyword evidence="1" id="KW-0812">Transmembrane</keyword>
<sequence>MNNTANTRTYALFYIKLGFLLFFACWFAIACLTNLVDLANAIHLTNEWAFHSGNLAALAKVLAIYHTPTWFLYALFCSDIIVQGTSAVLFAVASWQFGINRYPWPWINTAFGISMALWATFLVMEEIFIAYAFEATHIRLLILEMAALLVVHGLPHHTSETL</sequence>
<keyword evidence="1" id="KW-1133">Transmembrane helix</keyword>
<feature type="transmembrane region" description="Helical" evidence="1">
    <location>
        <begin position="12"/>
        <end position="36"/>
    </location>
</feature>
<dbReference type="RefSeq" id="WP_058484626.1">
    <property type="nucleotide sequence ID" value="NZ_CAAAII010000012.1"/>
</dbReference>